<dbReference type="AlphaFoldDB" id="A0A1G7GJ80"/>
<evidence type="ECO:0000313" key="3">
    <source>
        <dbReference type="Proteomes" id="UP000243378"/>
    </source>
</evidence>
<gene>
    <name evidence="2" type="ORF">SAMN05216381_0215</name>
</gene>
<feature type="compositionally biased region" description="Polar residues" evidence="1">
    <location>
        <begin position="37"/>
        <end position="48"/>
    </location>
</feature>
<proteinExistence type="predicted"/>
<dbReference type="EMBL" id="FNBM01000001">
    <property type="protein sequence ID" value="SDE88164.1"/>
    <property type="molecule type" value="Genomic_DNA"/>
</dbReference>
<dbReference type="STRING" id="640205.SAMN05216381_0215"/>
<feature type="region of interest" description="Disordered" evidence="1">
    <location>
        <begin position="37"/>
        <end position="60"/>
    </location>
</feature>
<evidence type="ECO:0000256" key="1">
    <source>
        <dbReference type="SAM" id="MobiDB-lite"/>
    </source>
</evidence>
<accession>A0A1G7GJ80</accession>
<name>A0A1G7GJ80_9GAMM</name>
<sequence length="60" mass="6692">MTVNVFYIGMQARTISCNAPAADSVARHLQQRFKQDSLLQSCRPSSDTRLTELPEHRGSA</sequence>
<organism evidence="2 3">
    <name type="scientific">Phytopseudomonas seleniipraecipitans</name>
    <dbReference type="NCBI Taxonomy" id="640205"/>
    <lineage>
        <taxon>Bacteria</taxon>
        <taxon>Pseudomonadati</taxon>
        <taxon>Pseudomonadota</taxon>
        <taxon>Gammaproteobacteria</taxon>
        <taxon>Pseudomonadales</taxon>
        <taxon>Pseudomonadaceae</taxon>
        <taxon>Phytopseudomonas</taxon>
    </lineage>
</organism>
<dbReference type="Proteomes" id="UP000243378">
    <property type="component" value="Unassembled WGS sequence"/>
</dbReference>
<feature type="compositionally biased region" description="Basic and acidic residues" evidence="1">
    <location>
        <begin position="49"/>
        <end position="60"/>
    </location>
</feature>
<reference evidence="2 3" key="1">
    <citation type="submission" date="2016-10" db="EMBL/GenBank/DDBJ databases">
        <authorList>
            <person name="de Groot N.N."/>
        </authorList>
    </citation>
    <scope>NUCLEOTIDE SEQUENCE [LARGE SCALE GENOMIC DNA]</scope>
    <source>
        <strain evidence="2 3">LMG 25475</strain>
    </source>
</reference>
<protein>
    <submittedName>
        <fullName evidence="2">Uncharacterized protein</fullName>
    </submittedName>
</protein>
<evidence type="ECO:0000313" key="2">
    <source>
        <dbReference type="EMBL" id="SDE88164.1"/>
    </source>
</evidence>